<name>A0AAV0WIF0_9HEMI</name>
<protein>
    <submittedName>
        <fullName evidence="1">Uncharacterized protein</fullName>
    </submittedName>
</protein>
<evidence type="ECO:0000313" key="1">
    <source>
        <dbReference type="EMBL" id="CAI6355422.1"/>
    </source>
</evidence>
<keyword evidence="2" id="KW-1185">Reference proteome</keyword>
<accession>A0AAV0WIF0</accession>
<reference evidence="1 2" key="1">
    <citation type="submission" date="2023-01" db="EMBL/GenBank/DDBJ databases">
        <authorList>
            <person name="Whitehead M."/>
        </authorList>
    </citation>
    <scope>NUCLEOTIDE SEQUENCE [LARGE SCALE GENOMIC DNA]</scope>
</reference>
<proteinExistence type="predicted"/>
<sequence length="112" mass="12616">MVIVLPGLFMIQESPAELKYFLNGPNTVLSRGCNLCEQWGGKDSIMMPLFFAKLRSSILKCDPWSNNNNTGRSVVLFTWLWKRLRNKIKSSSCIKPEGLAEPLEPGGPFARK</sequence>
<dbReference type="EMBL" id="CARXXK010000002">
    <property type="protein sequence ID" value="CAI6355422.1"/>
    <property type="molecule type" value="Genomic_DNA"/>
</dbReference>
<gene>
    <name evidence="1" type="ORF">MEUPH1_LOCUS11281</name>
</gene>
<dbReference type="AlphaFoldDB" id="A0AAV0WIF0"/>
<dbReference type="Proteomes" id="UP001160148">
    <property type="component" value="Unassembled WGS sequence"/>
</dbReference>
<comment type="caution">
    <text evidence="1">The sequence shown here is derived from an EMBL/GenBank/DDBJ whole genome shotgun (WGS) entry which is preliminary data.</text>
</comment>
<organism evidence="1 2">
    <name type="scientific">Macrosiphum euphorbiae</name>
    <name type="common">potato aphid</name>
    <dbReference type="NCBI Taxonomy" id="13131"/>
    <lineage>
        <taxon>Eukaryota</taxon>
        <taxon>Metazoa</taxon>
        <taxon>Ecdysozoa</taxon>
        <taxon>Arthropoda</taxon>
        <taxon>Hexapoda</taxon>
        <taxon>Insecta</taxon>
        <taxon>Pterygota</taxon>
        <taxon>Neoptera</taxon>
        <taxon>Paraneoptera</taxon>
        <taxon>Hemiptera</taxon>
        <taxon>Sternorrhyncha</taxon>
        <taxon>Aphidomorpha</taxon>
        <taxon>Aphidoidea</taxon>
        <taxon>Aphididae</taxon>
        <taxon>Macrosiphini</taxon>
        <taxon>Macrosiphum</taxon>
    </lineage>
</organism>
<evidence type="ECO:0000313" key="2">
    <source>
        <dbReference type="Proteomes" id="UP001160148"/>
    </source>
</evidence>